<gene>
    <name evidence="2" type="ORF">J4E00_12155</name>
</gene>
<dbReference type="EMBL" id="JAGETZ010000004">
    <property type="protein sequence ID" value="MBO2009806.1"/>
    <property type="molecule type" value="Genomic_DNA"/>
</dbReference>
<evidence type="ECO:0000313" key="2">
    <source>
        <dbReference type="EMBL" id="MBO2009806.1"/>
    </source>
</evidence>
<sequence length="122" mass="14206">MDINSKGFRLLILVSICLLLSDWLPAHFKLWFVQETGHVSHDQTMNLLLILLLFRRWRHAITLGLFLSGLQLLFTALILFFNWKEGGPLLGYSLQLLLLWVVVKVLNDSTSVREFMQREQPV</sequence>
<name>A0ABS3QEX8_9BACT</name>
<protein>
    <submittedName>
        <fullName evidence="2">Uncharacterized protein</fullName>
    </submittedName>
</protein>
<feature type="transmembrane region" description="Helical" evidence="1">
    <location>
        <begin position="61"/>
        <end position="83"/>
    </location>
</feature>
<organism evidence="2 3">
    <name type="scientific">Hymenobacter negativus</name>
    <dbReference type="NCBI Taxonomy" id="2795026"/>
    <lineage>
        <taxon>Bacteria</taxon>
        <taxon>Pseudomonadati</taxon>
        <taxon>Bacteroidota</taxon>
        <taxon>Cytophagia</taxon>
        <taxon>Cytophagales</taxon>
        <taxon>Hymenobacteraceae</taxon>
        <taxon>Hymenobacter</taxon>
    </lineage>
</organism>
<evidence type="ECO:0000256" key="1">
    <source>
        <dbReference type="SAM" id="Phobius"/>
    </source>
</evidence>
<keyword evidence="3" id="KW-1185">Reference proteome</keyword>
<proteinExistence type="predicted"/>
<keyword evidence="1" id="KW-0472">Membrane</keyword>
<dbReference type="Proteomes" id="UP000664369">
    <property type="component" value="Unassembled WGS sequence"/>
</dbReference>
<evidence type="ECO:0000313" key="3">
    <source>
        <dbReference type="Proteomes" id="UP000664369"/>
    </source>
</evidence>
<accession>A0ABS3QEX8</accession>
<reference evidence="2 3" key="1">
    <citation type="submission" date="2021-03" db="EMBL/GenBank/DDBJ databases">
        <authorList>
            <person name="Kim M.K."/>
        </authorList>
    </citation>
    <scope>NUCLEOTIDE SEQUENCE [LARGE SCALE GENOMIC DNA]</scope>
    <source>
        <strain evidence="2 3">BT442</strain>
    </source>
</reference>
<keyword evidence="1" id="KW-1133">Transmembrane helix</keyword>
<dbReference type="RefSeq" id="WP_208175417.1">
    <property type="nucleotide sequence ID" value="NZ_JAGETZ010000004.1"/>
</dbReference>
<comment type="caution">
    <text evidence="2">The sequence shown here is derived from an EMBL/GenBank/DDBJ whole genome shotgun (WGS) entry which is preliminary data.</text>
</comment>
<feature type="transmembrane region" description="Helical" evidence="1">
    <location>
        <begin position="89"/>
        <end position="106"/>
    </location>
</feature>
<keyword evidence="1" id="KW-0812">Transmembrane</keyword>